<name>A0A410RQP5_CORCK</name>
<reference evidence="1 2" key="1">
    <citation type="submission" date="2018-12" db="EMBL/GenBank/DDBJ databases">
        <title>Complete Genome Sequence of the Corallopyronin A producing Myxobacterium Corallococcus coralloides B035.</title>
        <authorList>
            <person name="Bouhired S.M."/>
            <person name="Rupp O."/>
            <person name="Blom J."/>
            <person name="Schaeberle T.F."/>
            <person name="Kehraus S."/>
            <person name="Schiefer A."/>
            <person name="Pfarr K."/>
            <person name="Goesmann A."/>
            <person name="Hoerauf A."/>
            <person name="Koenig G.M."/>
        </authorList>
    </citation>
    <scope>NUCLEOTIDE SEQUENCE [LARGE SCALE GENOMIC DNA]</scope>
    <source>
        <strain evidence="1 2">B035</strain>
    </source>
</reference>
<evidence type="ECO:0000313" key="1">
    <source>
        <dbReference type="EMBL" id="QAT84214.1"/>
    </source>
</evidence>
<dbReference type="Proteomes" id="UP000288758">
    <property type="component" value="Chromosome"/>
</dbReference>
<accession>A0A410RQP5</accession>
<protein>
    <submittedName>
        <fullName evidence="1">Uncharacterized protein</fullName>
    </submittedName>
</protein>
<dbReference type="AlphaFoldDB" id="A0A410RQP5"/>
<evidence type="ECO:0000313" key="2">
    <source>
        <dbReference type="Proteomes" id="UP000288758"/>
    </source>
</evidence>
<dbReference type="EMBL" id="CP034669">
    <property type="protein sequence ID" value="QAT84214.1"/>
    <property type="molecule type" value="Genomic_DNA"/>
</dbReference>
<gene>
    <name evidence="1" type="ORF">EJ065_2642</name>
</gene>
<proteinExistence type="predicted"/>
<organism evidence="1 2">
    <name type="scientific">Corallococcus coralloides</name>
    <name type="common">Myxococcus coralloides</name>
    <dbReference type="NCBI Taxonomy" id="184914"/>
    <lineage>
        <taxon>Bacteria</taxon>
        <taxon>Pseudomonadati</taxon>
        <taxon>Myxococcota</taxon>
        <taxon>Myxococcia</taxon>
        <taxon>Myxococcales</taxon>
        <taxon>Cystobacterineae</taxon>
        <taxon>Myxococcaceae</taxon>
        <taxon>Corallococcus</taxon>
    </lineage>
</organism>
<sequence>MAPRDKRRDLQEGDLVIARRKITLTVEGGPAHSRQRTLSAGALLRLVSAASSSNGGTYHVGAIEDPAAVGLVSMSSIEPAPEFGLSERALLTYLPEFAAGPAARMGPRCVRQLAQLGIHRAQSYGLAEDHGLQLYTGLMMQLGVYFDEDPFHPWAHTALRGTPSAAYPIAEHQRVRSLYGASADYFQRVLGTDSEHLRNALFRATQLRLDSLPSGGVCFVERMRRLLLDLYPQRMESAAPDALEQTVAFLQGYSHKPTAGKSLAVQVAVSFAMGRGAFQDPRFPQLREVRESPEKLFLGLQNHLQQELRDRGWK</sequence>